<reference evidence="1 2" key="1">
    <citation type="submission" date="2019-07" db="EMBL/GenBank/DDBJ databases">
        <title>De Novo Assembly of kiwifruit Actinidia rufa.</title>
        <authorList>
            <person name="Sugita-Konishi S."/>
            <person name="Sato K."/>
            <person name="Mori E."/>
            <person name="Abe Y."/>
            <person name="Kisaki G."/>
            <person name="Hamano K."/>
            <person name="Suezawa K."/>
            <person name="Otani M."/>
            <person name="Fukuda T."/>
            <person name="Manabe T."/>
            <person name="Gomi K."/>
            <person name="Tabuchi M."/>
            <person name="Akimitsu K."/>
            <person name="Kataoka I."/>
        </authorList>
    </citation>
    <scope>NUCLEOTIDE SEQUENCE [LARGE SCALE GENOMIC DNA]</scope>
    <source>
        <strain evidence="2">cv. Fuchu</strain>
    </source>
</reference>
<evidence type="ECO:0000313" key="1">
    <source>
        <dbReference type="EMBL" id="GFZ14081.1"/>
    </source>
</evidence>
<gene>
    <name evidence="1" type="ORF">Acr_24g0002710</name>
</gene>
<evidence type="ECO:0000313" key="2">
    <source>
        <dbReference type="Proteomes" id="UP000585474"/>
    </source>
</evidence>
<comment type="caution">
    <text evidence="1">The sequence shown here is derived from an EMBL/GenBank/DDBJ whole genome shotgun (WGS) entry which is preliminary data.</text>
</comment>
<proteinExistence type="predicted"/>
<name>A0A7J0GTM6_9ERIC</name>
<protein>
    <submittedName>
        <fullName evidence="1">Uncharacterized protein</fullName>
    </submittedName>
</protein>
<accession>A0A7J0GTM6</accession>
<sequence length="181" mass="20772">MQIRWWLTSDFQWLDAVRASLQDGNSEKDRQKCSRADSLTIKLVTDEDARREERILGSDVERLVHDDAALARFRRHHEIPDDVLIKRPSPREIAVTTRENSDRITFHIRLIRQAGLRFVVSPKMKDVMAHCGLTFMCITDAASVLTRDAMNLPGDGWMKQSAKHILLHCEFSSVNFIDSGV</sequence>
<organism evidence="1 2">
    <name type="scientific">Actinidia rufa</name>
    <dbReference type="NCBI Taxonomy" id="165716"/>
    <lineage>
        <taxon>Eukaryota</taxon>
        <taxon>Viridiplantae</taxon>
        <taxon>Streptophyta</taxon>
        <taxon>Embryophyta</taxon>
        <taxon>Tracheophyta</taxon>
        <taxon>Spermatophyta</taxon>
        <taxon>Magnoliopsida</taxon>
        <taxon>eudicotyledons</taxon>
        <taxon>Gunneridae</taxon>
        <taxon>Pentapetalae</taxon>
        <taxon>asterids</taxon>
        <taxon>Ericales</taxon>
        <taxon>Actinidiaceae</taxon>
        <taxon>Actinidia</taxon>
    </lineage>
</organism>
<dbReference type="EMBL" id="BJWL01000024">
    <property type="protein sequence ID" value="GFZ14081.1"/>
    <property type="molecule type" value="Genomic_DNA"/>
</dbReference>
<dbReference type="Proteomes" id="UP000585474">
    <property type="component" value="Unassembled WGS sequence"/>
</dbReference>
<dbReference type="AlphaFoldDB" id="A0A7J0GTM6"/>
<keyword evidence="2" id="KW-1185">Reference proteome</keyword>
<dbReference type="OrthoDB" id="1102599at2759"/>